<feature type="transmembrane region" description="Helical" evidence="6">
    <location>
        <begin position="357"/>
        <end position="380"/>
    </location>
</feature>
<comment type="caution">
    <text evidence="8">The sequence shown here is derived from an EMBL/GenBank/DDBJ whole genome shotgun (WGS) entry which is preliminary data.</text>
</comment>
<feature type="compositionally biased region" description="Low complexity" evidence="5">
    <location>
        <begin position="454"/>
        <end position="468"/>
    </location>
</feature>
<dbReference type="PANTHER" id="PTHR22950">
    <property type="entry name" value="AMINO ACID TRANSPORTER"/>
    <property type="match status" value="1"/>
</dbReference>
<keyword evidence="3 6" id="KW-1133">Transmembrane helix</keyword>
<protein>
    <submittedName>
        <fullName evidence="8">Proton-coupled amino acid transporter 4</fullName>
    </submittedName>
</protein>
<sequence length="476" mass="51301">MMSEAAGGYQRLGQAEAGGGGELLLADSYYPPVKLSRQGAAPAAKRDDESDESPLLGQSTSSSSAVDDDTPQNATTSCETLIHLLKGNVGSGILAMPDAMKNSGLLVGIIGLQLIGAVAIHCMHMLVDCSKMLGEEVGLRTMDYATVAEEAFLCGPTPLRRLAAPARKLVNVFLCITQLGFCCVYVVFVSQNVKQVVDSYMPEHVSLYVYMVAIIIPWVLLCWIRDLKILTPFSMMANVLIIVGLVITFIYLLHDLPPISERKAFSSLAQLPLYFGTTIYAFEGHRSGRGTASWRGKVLPLENEMADPGEFRGWNGVLNTGMTLVMCMYTAVAFFGYLKYGDAVLGSITLNLPTSDWLAQVVRLSMAGAVFLTYMLMFYVPCKILIPPFIAKFHSERHKILAEFGLRTALVLFTLLVAALVPDLSLVISLVGAVSSSMLALILPPSHPHGGGRARAAATAPSTGSSGRTCSWWCSV</sequence>
<dbReference type="GO" id="GO:0015179">
    <property type="term" value="F:L-amino acid transmembrane transporter activity"/>
    <property type="evidence" value="ECO:0007669"/>
    <property type="project" value="TreeGrafter"/>
</dbReference>
<evidence type="ECO:0000256" key="5">
    <source>
        <dbReference type="SAM" id="MobiDB-lite"/>
    </source>
</evidence>
<dbReference type="GO" id="GO:0005774">
    <property type="term" value="C:vacuolar membrane"/>
    <property type="evidence" value="ECO:0007669"/>
    <property type="project" value="TreeGrafter"/>
</dbReference>
<feature type="transmembrane region" description="Helical" evidence="6">
    <location>
        <begin position="236"/>
        <end position="253"/>
    </location>
</feature>
<feature type="transmembrane region" description="Helical" evidence="6">
    <location>
        <begin position="207"/>
        <end position="224"/>
    </location>
</feature>
<organism evidence="8 9">
    <name type="scientific">Amphibalanus amphitrite</name>
    <name type="common">Striped barnacle</name>
    <name type="synonym">Balanus amphitrite</name>
    <dbReference type="NCBI Taxonomy" id="1232801"/>
    <lineage>
        <taxon>Eukaryota</taxon>
        <taxon>Metazoa</taxon>
        <taxon>Ecdysozoa</taxon>
        <taxon>Arthropoda</taxon>
        <taxon>Crustacea</taxon>
        <taxon>Multicrustacea</taxon>
        <taxon>Cirripedia</taxon>
        <taxon>Thoracica</taxon>
        <taxon>Thoracicalcarea</taxon>
        <taxon>Balanomorpha</taxon>
        <taxon>Balanoidea</taxon>
        <taxon>Balanidae</taxon>
        <taxon>Amphibalaninae</taxon>
        <taxon>Amphibalanus</taxon>
    </lineage>
</organism>
<feature type="transmembrane region" description="Helical" evidence="6">
    <location>
        <begin position="317"/>
        <end position="337"/>
    </location>
</feature>
<evidence type="ECO:0000256" key="1">
    <source>
        <dbReference type="ARBA" id="ARBA00004141"/>
    </source>
</evidence>
<feature type="transmembrane region" description="Helical" evidence="6">
    <location>
        <begin position="169"/>
        <end position="187"/>
    </location>
</feature>
<keyword evidence="4 6" id="KW-0472">Membrane</keyword>
<evidence type="ECO:0000259" key="7">
    <source>
        <dbReference type="Pfam" id="PF01490"/>
    </source>
</evidence>
<feature type="domain" description="Amino acid transporter transmembrane" evidence="7">
    <location>
        <begin position="76"/>
        <end position="445"/>
    </location>
</feature>
<comment type="subcellular location">
    <subcellularLocation>
        <location evidence="1">Membrane</location>
        <topology evidence="1">Multi-pass membrane protein</topology>
    </subcellularLocation>
</comment>
<dbReference type="InterPro" id="IPR013057">
    <property type="entry name" value="AA_transpt_TM"/>
</dbReference>
<name>A0A6A4VYZ6_AMPAM</name>
<evidence type="ECO:0000256" key="6">
    <source>
        <dbReference type="SAM" id="Phobius"/>
    </source>
</evidence>
<keyword evidence="2 6" id="KW-0812">Transmembrane</keyword>
<dbReference type="Proteomes" id="UP000440578">
    <property type="component" value="Unassembled WGS sequence"/>
</dbReference>
<dbReference type="Pfam" id="PF01490">
    <property type="entry name" value="Aa_trans"/>
    <property type="match status" value="1"/>
</dbReference>
<evidence type="ECO:0000313" key="9">
    <source>
        <dbReference type="Proteomes" id="UP000440578"/>
    </source>
</evidence>
<feature type="region of interest" description="Disordered" evidence="5">
    <location>
        <begin position="448"/>
        <end position="468"/>
    </location>
</feature>
<evidence type="ECO:0000313" key="8">
    <source>
        <dbReference type="EMBL" id="KAF0301127.1"/>
    </source>
</evidence>
<keyword evidence="9" id="KW-1185">Reference proteome</keyword>
<proteinExistence type="predicted"/>
<dbReference type="EMBL" id="VIIS01001198">
    <property type="protein sequence ID" value="KAF0301127.1"/>
    <property type="molecule type" value="Genomic_DNA"/>
</dbReference>
<dbReference type="OrthoDB" id="1684102at2759"/>
<dbReference type="PANTHER" id="PTHR22950:SF349">
    <property type="entry name" value="AMINO ACID TRANSPORTER TRANSMEMBRANE DOMAIN-CONTAINING PROTEIN"/>
    <property type="match status" value="1"/>
</dbReference>
<dbReference type="AlphaFoldDB" id="A0A6A4VYZ6"/>
<evidence type="ECO:0000256" key="4">
    <source>
        <dbReference type="ARBA" id="ARBA00023136"/>
    </source>
</evidence>
<accession>A0A6A4VYZ6</accession>
<gene>
    <name evidence="8" type="primary">slc36a4</name>
    <name evidence="8" type="ORF">FJT64_026512</name>
</gene>
<feature type="transmembrane region" description="Helical" evidence="6">
    <location>
        <begin position="105"/>
        <end position="127"/>
    </location>
</feature>
<reference evidence="8 9" key="1">
    <citation type="submission" date="2019-07" db="EMBL/GenBank/DDBJ databases">
        <title>Draft genome assembly of a fouling barnacle, Amphibalanus amphitrite (Darwin, 1854): The first reference genome for Thecostraca.</title>
        <authorList>
            <person name="Kim W."/>
        </authorList>
    </citation>
    <scope>NUCLEOTIDE SEQUENCE [LARGE SCALE GENOMIC DNA]</scope>
    <source>
        <strain evidence="8">SNU_AA5</strain>
        <tissue evidence="8">Soma without cirri and trophi</tissue>
    </source>
</reference>
<evidence type="ECO:0000256" key="2">
    <source>
        <dbReference type="ARBA" id="ARBA00022692"/>
    </source>
</evidence>
<feature type="region of interest" description="Disordered" evidence="5">
    <location>
        <begin position="37"/>
        <end position="73"/>
    </location>
</feature>
<evidence type="ECO:0000256" key="3">
    <source>
        <dbReference type="ARBA" id="ARBA00022989"/>
    </source>
</evidence>